<dbReference type="GO" id="GO:0005524">
    <property type="term" value="F:ATP binding"/>
    <property type="evidence" value="ECO:0007669"/>
    <property type="project" value="InterPro"/>
</dbReference>
<evidence type="ECO:0000313" key="7">
    <source>
        <dbReference type="Proteomes" id="UP001209540"/>
    </source>
</evidence>
<feature type="compositionally biased region" description="Pro residues" evidence="3">
    <location>
        <begin position="1309"/>
        <end position="1322"/>
    </location>
</feature>
<dbReference type="GO" id="GO:0005634">
    <property type="term" value="C:nucleus"/>
    <property type="evidence" value="ECO:0007669"/>
    <property type="project" value="TreeGrafter"/>
</dbReference>
<feature type="region of interest" description="Disordered" evidence="3">
    <location>
        <begin position="35"/>
        <end position="66"/>
    </location>
</feature>
<dbReference type="Pfam" id="PF00439">
    <property type="entry name" value="Bromodomain"/>
    <property type="match status" value="1"/>
</dbReference>
<proteinExistence type="predicted"/>
<dbReference type="InterPro" id="IPR000719">
    <property type="entry name" value="Prot_kinase_dom"/>
</dbReference>
<keyword evidence="7" id="KW-1185">Reference proteome</keyword>
<evidence type="ECO:0000256" key="1">
    <source>
        <dbReference type="ARBA" id="ARBA00023117"/>
    </source>
</evidence>
<feature type="compositionally biased region" description="Low complexity" evidence="3">
    <location>
        <begin position="871"/>
        <end position="880"/>
    </location>
</feature>
<feature type="compositionally biased region" description="Low complexity" evidence="3">
    <location>
        <begin position="1267"/>
        <end position="1308"/>
    </location>
</feature>
<dbReference type="SUPFAM" id="SSF56112">
    <property type="entry name" value="Protein kinase-like (PK-like)"/>
    <property type="match status" value="1"/>
</dbReference>
<feature type="region of interest" description="Disordered" evidence="3">
    <location>
        <begin position="785"/>
        <end position="883"/>
    </location>
</feature>
<dbReference type="CDD" id="cd04369">
    <property type="entry name" value="Bromodomain"/>
    <property type="match status" value="1"/>
</dbReference>
<feature type="region of interest" description="Disordered" evidence="3">
    <location>
        <begin position="1243"/>
        <end position="1322"/>
    </location>
</feature>
<dbReference type="Gene3D" id="1.20.920.10">
    <property type="entry name" value="Bromodomain-like"/>
    <property type="match status" value="1"/>
</dbReference>
<dbReference type="GO" id="GO:0044773">
    <property type="term" value="P:mitotic DNA damage checkpoint signaling"/>
    <property type="evidence" value="ECO:0007669"/>
    <property type="project" value="TreeGrafter"/>
</dbReference>
<dbReference type="InterPro" id="IPR036427">
    <property type="entry name" value="Bromodomain-like_sf"/>
</dbReference>
<name>A0AAD5KIF7_9FUNG</name>
<feature type="domain" description="Protein kinase" evidence="4">
    <location>
        <begin position="914"/>
        <end position="1229"/>
    </location>
</feature>
<reference evidence="6" key="1">
    <citation type="journal article" date="2022" name="IScience">
        <title>Evolution of zygomycete secretomes and the origins of terrestrial fungal ecologies.</title>
        <authorList>
            <person name="Chang Y."/>
            <person name="Wang Y."/>
            <person name="Mondo S."/>
            <person name="Ahrendt S."/>
            <person name="Andreopoulos W."/>
            <person name="Barry K."/>
            <person name="Beard J."/>
            <person name="Benny G.L."/>
            <person name="Blankenship S."/>
            <person name="Bonito G."/>
            <person name="Cuomo C."/>
            <person name="Desiro A."/>
            <person name="Gervers K.A."/>
            <person name="Hundley H."/>
            <person name="Kuo A."/>
            <person name="LaButti K."/>
            <person name="Lang B.F."/>
            <person name="Lipzen A."/>
            <person name="O'Donnell K."/>
            <person name="Pangilinan J."/>
            <person name="Reynolds N."/>
            <person name="Sandor L."/>
            <person name="Smith M.E."/>
            <person name="Tsang A."/>
            <person name="Grigoriev I.V."/>
            <person name="Stajich J.E."/>
            <person name="Spatafora J.W."/>
        </authorList>
    </citation>
    <scope>NUCLEOTIDE SEQUENCE</scope>
    <source>
        <strain evidence="6">RSA 2281</strain>
    </source>
</reference>
<dbReference type="Proteomes" id="UP001209540">
    <property type="component" value="Unassembled WGS sequence"/>
</dbReference>
<organism evidence="6 7">
    <name type="scientific">Phascolomyces articulosus</name>
    <dbReference type="NCBI Taxonomy" id="60185"/>
    <lineage>
        <taxon>Eukaryota</taxon>
        <taxon>Fungi</taxon>
        <taxon>Fungi incertae sedis</taxon>
        <taxon>Mucoromycota</taxon>
        <taxon>Mucoromycotina</taxon>
        <taxon>Mucoromycetes</taxon>
        <taxon>Mucorales</taxon>
        <taxon>Lichtheimiaceae</taxon>
        <taxon>Phascolomyces</taxon>
    </lineage>
</organism>
<feature type="compositionally biased region" description="Polar residues" evidence="3">
    <location>
        <begin position="41"/>
        <end position="57"/>
    </location>
</feature>
<keyword evidence="1 2" id="KW-0103">Bromodomain</keyword>
<dbReference type="Gene3D" id="1.10.510.10">
    <property type="entry name" value="Transferase(Phosphotransferase) domain 1"/>
    <property type="match status" value="1"/>
</dbReference>
<evidence type="ECO:0000313" key="6">
    <source>
        <dbReference type="EMBL" id="KAI9271818.1"/>
    </source>
</evidence>
<evidence type="ECO:0000259" key="4">
    <source>
        <dbReference type="PROSITE" id="PS50011"/>
    </source>
</evidence>
<dbReference type="PANTHER" id="PTHR44167">
    <property type="entry name" value="OVARIAN-SPECIFIC SERINE/THREONINE-PROTEIN KINASE LOK-RELATED"/>
    <property type="match status" value="1"/>
</dbReference>
<dbReference type="GO" id="GO:0005737">
    <property type="term" value="C:cytoplasm"/>
    <property type="evidence" value="ECO:0007669"/>
    <property type="project" value="TreeGrafter"/>
</dbReference>
<evidence type="ECO:0000256" key="2">
    <source>
        <dbReference type="PROSITE-ProRule" id="PRU00035"/>
    </source>
</evidence>
<sequence>MDDWAFQESSDSAMGTVNNVQQLFWKFRTLDPLGLGEQHNETTTTRPLQDNETSTFIPSDANRTVPDDLQQDIDRILNMSTEEMAPSPIMLNDSSSLHSHNASYPPQVLFSGSSSSYDINELPTTQSPLPTISISNATTAVRRKRSRSPSLNTPLVDDRPIVKLRTSESIVSEMSIDPSSFLNNNNNSVVPATITPAEETVSFNQQQFDMEKLEQHYSSDTLKETKTNAVMVDPLRRLRPRLRVHIQKPSSKSSFIFASSSSSSSSSSSITTAVAATGATSSPSAIKIIPEPSDPMQHRLDGMGIKRLTVAILRRLGVVLAIDELPSLDMSDQRRDIDSRQVLPLQAMQIITTMILGTSGDKDVSQTDGSQISNGDLVAVQRMVIEGLRVKNISINTLVNKRLINSNSIPVEQQDTAATIAISSSNNKFTDLSNVKYELPLNVTRLFLRLYRFILNMLLATPDCWPFIQPVPASAVLYHQEIKTPMDLSTVEKKAWEGTYTTFSKFEKDILLIWQNAKSYHSDTGTIPKHADKLDGLFRKIVLDLKTQIRPSKNQKSAPSNDFRFDPMERIPEENEITPSLLSRLFCANSTVYTISAMSPLEPKAKQRGLTHEKLLYLQLNGPFFQAVERMKSEPKGDHHTIPRFYIAKNRTFLEQVSAYGVLAIFYNTRVKRIRPKRYEIETDIVITYPASPLYDIDRLNKDTHELAPKAWIHLRPLRIVENALFEANEIVERDYFRRMYTTARIHALSYRTPQTKGGSSADDIETKLLLRRIARTVLSLPAQSELEEHSATVQTKVEKISPPPSSLSPSTIATPSSSSPKTHQVAKVPPKSSPKVTSNVIKKEGKVNGRIKSENAMSKMEENSTPPTPKSSTPPSTLTNMRETDREVWRKLFTACREKGVEVENISEKYGSLNLSAPNSEGYFKQVYFLENVVVQTFRQMTMYQRITEIACLMKLRNLSHMAQMKEVIYNDNGDIVGLTMERYQETLKQYTHVHSHHRLSAHQKYCIIRQMIHCIKIIHEAGLAHRDLSEVNFMVNRLDNKLEDGSENVYLYLIDFGKSVFCEAQDVRDWFVDVPRADWEYDGDVVPESKEELEQWCANLPWVKGKPDHGYRMYRSIQTLPKTRSDTNVLPWLIHPKAEDIYSIGVMIWKTFTETEPWRGVLDTDLQGLRYVAEDDYRIERALQQDIKGGTSQELLLKCLRTRPQDRVTATELLEWFEEDDVKTALLEEWKMYSSETRATRKAKTTYGYEETEDESKRRRKRKTNPSNSSSTTTSKGKGRSSANASTATSSSSSSISNIKPIKIALAPPPRPPPDSSNNS</sequence>
<dbReference type="SUPFAM" id="SSF47370">
    <property type="entry name" value="Bromodomain"/>
    <property type="match status" value="1"/>
</dbReference>
<comment type="caution">
    <text evidence="6">The sequence shown here is derived from an EMBL/GenBank/DDBJ whole genome shotgun (WGS) entry which is preliminary data.</text>
</comment>
<feature type="compositionally biased region" description="Low complexity" evidence="3">
    <location>
        <begin position="808"/>
        <end position="821"/>
    </location>
</feature>
<dbReference type="PROSITE" id="PS50014">
    <property type="entry name" value="BROMODOMAIN_2"/>
    <property type="match status" value="1"/>
</dbReference>
<evidence type="ECO:0000256" key="3">
    <source>
        <dbReference type="SAM" id="MobiDB-lite"/>
    </source>
</evidence>
<evidence type="ECO:0000259" key="5">
    <source>
        <dbReference type="PROSITE" id="PS50014"/>
    </source>
</evidence>
<feature type="compositionally biased region" description="Basic and acidic residues" evidence="3">
    <location>
        <begin position="842"/>
        <end position="854"/>
    </location>
</feature>
<dbReference type="EMBL" id="JAIXMP010000006">
    <property type="protein sequence ID" value="KAI9271818.1"/>
    <property type="molecule type" value="Genomic_DNA"/>
</dbReference>
<dbReference type="InterPro" id="IPR001487">
    <property type="entry name" value="Bromodomain"/>
</dbReference>
<gene>
    <name evidence="6" type="ORF">BDA99DRAFT_534288</name>
</gene>
<dbReference type="SMART" id="SM00220">
    <property type="entry name" value="S_TKc"/>
    <property type="match status" value="1"/>
</dbReference>
<dbReference type="GO" id="GO:0006325">
    <property type="term" value="P:chromatin organization"/>
    <property type="evidence" value="ECO:0007669"/>
    <property type="project" value="UniProtKB-ARBA"/>
</dbReference>
<dbReference type="GO" id="GO:0004674">
    <property type="term" value="F:protein serine/threonine kinase activity"/>
    <property type="evidence" value="ECO:0007669"/>
    <property type="project" value="TreeGrafter"/>
</dbReference>
<feature type="domain" description="Bromo" evidence="5">
    <location>
        <begin position="459"/>
        <end position="528"/>
    </location>
</feature>
<dbReference type="InterPro" id="IPR011009">
    <property type="entry name" value="Kinase-like_dom_sf"/>
</dbReference>
<accession>A0AAD5KIF7</accession>
<reference evidence="6" key="2">
    <citation type="submission" date="2023-02" db="EMBL/GenBank/DDBJ databases">
        <authorList>
            <consortium name="DOE Joint Genome Institute"/>
            <person name="Mondo S.J."/>
            <person name="Chang Y."/>
            <person name="Wang Y."/>
            <person name="Ahrendt S."/>
            <person name="Andreopoulos W."/>
            <person name="Barry K."/>
            <person name="Beard J."/>
            <person name="Benny G.L."/>
            <person name="Blankenship S."/>
            <person name="Bonito G."/>
            <person name="Cuomo C."/>
            <person name="Desiro A."/>
            <person name="Gervers K.A."/>
            <person name="Hundley H."/>
            <person name="Kuo A."/>
            <person name="LaButti K."/>
            <person name="Lang B.F."/>
            <person name="Lipzen A."/>
            <person name="O'Donnell K."/>
            <person name="Pangilinan J."/>
            <person name="Reynolds N."/>
            <person name="Sandor L."/>
            <person name="Smith M.W."/>
            <person name="Tsang A."/>
            <person name="Grigoriev I.V."/>
            <person name="Stajich J.E."/>
            <person name="Spatafora J.W."/>
        </authorList>
    </citation>
    <scope>NUCLEOTIDE SEQUENCE</scope>
    <source>
        <strain evidence="6">RSA 2281</strain>
    </source>
</reference>
<dbReference type="PANTHER" id="PTHR44167:SF18">
    <property type="entry name" value="PROTEIN KINASE DOMAIN-CONTAINING PROTEIN"/>
    <property type="match status" value="1"/>
</dbReference>
<protein>
    <submittedName>
        <fullName evidence="6">Uncharacterized protein</fullName>
    </submittedName>
</protein>
<dbReference type="SMART" id="SM00297">
    <property type="entry name" value="BROMO"/>
    <property type="match status" value="1"/>
</dbReference>
<dbReference type="PROSITE" id="PS50011">
    <property type="entry name" value="PROTEIN_KINASE_DOM"/>
    <property type="match status" value="1"/>
</dbReference>